<evidence type="ECO:0000313" key="2">
    <source>
        <dbReference type="Proteomes" id="UP000798662"/>
    </source>
</evidence>
<organism evidence="1 2">
    <name type="scientific">Pyropia yezoensis</name>
    <name type="common">Susabi-nori</name>
    <name type="synonym">Porphyra yezoensis</name>
    <dbReference type="NCBI Taxonomy" id="2788"/>
    <lineage>
        <taxon>Eukaryota</taxon>
        <taxon>Rhodophyta</taxon>
        <taxon>Bangiophyceae</taxon>
        <taxon>Bangiales</taxon>
        <taxon>Bangiaceae</taxon>
        <taxon>Pyropia</taxon>
    </lineage>
</organism>
<protein>
    <submittedName>
        <fullName evidence="1">Uncharacterized protein</fullName>
    </submittedName>
</protein>
<name>A0ACC3BPL6_PYRYE</name>
<keyword evidence="2" id="KW-1185">Reference proteome</keyword>
<reference evidence="1" key="1">
    <citation type="submission" date="2019-11" db="EMBL/GenBank/DDBJ databases">
        <title>Nori genome reveals adaptations in red seaweeds to the harsh intertidal environment.</title>
        <authorList>
            <person name="Wang D."/>
            <person name="Mao Y."/>
        </authorList>
    </citation>
    <scope>NUCLEOTIDE SEQUENCE</scope>
    <source>
        <tissue evidence="1">Gametophyte</tissue>
    </source>
</reference>
<comment type="caution">
    <text evidence="1">The sequence shown here is derived from an EMBL/GenBank/DDBJ whole genome shotgun (WGS) entry which is preliminary data.</text>
</comment>
<dbReference type="Proteomes" id="UP000798662">
    <property type="component" value="Chromosome 1"/>
</dbReference>
<proteinExistence type="predicted"/>
<evidence type="ECO:0000313" key="1">
    <source>
        <dbReference type="EMBL" id="KAK1859533.1"/>
    </source>
</evidence>
<accession>A0ACC3BPL6</accession>
<sequence>MLVDVFVSMLCTELHGNLVADFDKDGVSTRDVMGLRRLRERCLHVTAKALRTRAWMIGRSGSYGMLLKLGKRRLFTDFCKDDAVAITFDANGKGGVSCCCSAQERCLDQGCSFQPYIDEAMQLVLKASEMRVGEVLYVLDVSAFLFELAVNLSRNGPSLRSSSYLREGFIELTAALKYTKESCRLRSMTTLRKGLIRYLSLVIKGLPLDVSTCSKCVGEDGCLDIICFDGLQLGYKTKYKRPFKRYLVRTSAIPRASLHAHLVTDAALAKALGAVFNSSTATPIGSSKTVTTVSGIRGYVMAVAALLGDVEIDGKVESFAGATTHGHTASYTGRGCLAPLQRYAEQFSKPALANTGGEKGTKLKADMVFRLRREIPTTAAATLKIVDFVRALTVDPYSVWSPNIHWAAITAIHDVLVDRNFTAEKLVDALDREDGCNLRLLRGAVACLAPAFLRDQGLCIVLADVLQALKSTGDSYESFVAAACAEGAPGADPIARNGVRNHPPQPDLPSFSEAHMACAPDAKTFTPEQFSATWLNVPASIASFNEAYGIPNDETEDFLRTGVWAPSFLIVRPIPAFFGDAAAATDEPECSHLMGKENRYTGGTFGASCTCAHPKCVGVVVLDGGESQRMPIEVIVQRCRRLPCKVVYDFSCATHKSALRRFPYVGGVVVFLVDRFHRLKNHLACSKARNPDL</sequence>
<dbReference type="EMBL" id="CM020618">
    <property type="protein sequence ID" value="KAK1859533.1"/>
    <property type="molecule type" value="Genomic_DNA"/>
</dbReference>
<gene>
    <name evidence="1" type="ORF">I4F81_002128</name>
</gene>